<gene>
    <name evidence="2" type="ORF">ACFQ63_36955</name>
</gene>
<feature type="region of interest" description="Disordered" evidence="1">
    <location>
        <begin position="1"/>
        <end position="24"/>
    </location>
</feature>
<evidence type="ECO:0000313" key="3">
    <source>
        <dbReference type="Proteomes" id="UP001600424"/>
    </source>
</evidence>
<accession>A0ABW6J6A7</accession>
<reference evidence="2 3" key="1">
    <citation type="submission" date="2024-09" db="EMBL/GenBank/DDBJ databases">
        <title>The Natural Products Discovery Center: Release of the First 8490 Sequenced Strains for Exploring Actinobacteria Biosynthetic Diversity.</title>
        <authorList>
            <person name="Kalkreuter E."/>
            <person name="Kautsar S.A."/>
            <person name="Yang D."/>
            <person name="Bader C.D."/>
            <person name="Teijaro C.N."/>
            <person name="Fluegel L."/>
            <person name="Davis C.M."/>
            <person name="Simpson J.R."/>
            <person name="Lauterbach L."/>
            <person name="Steele A.D."/>
            <person name="Gui C."/>
            <person name="Meng S."/>
            <person name="Li G."/>
            <person name="Viehrig K."/>
            <person name="Ye F."/>
            <person name="Su P."/>
            <person name="Kiefer A.F."/>
            <person name="Nichols A."/>
            <person name="Cepeda A.J."/>
            <person name="Yan W."/>
            <person name="Fan B."/>
            <person name="Jiang Y."/>
            <person name="Adhikari A."/>
            <person name="Zheng C.-J."/>
            <person name="Schuster L."/>
            <person name="Cowan T.M."/>
            <person name="Smanski M.J."/>
            <person name="Chevrette M.G."/>
            <person name="De Carvalho L.P.S."/>
            <person name="Shen B."/>
        </authorList>
    </citation>
    <scope>NUCLEOTIDE SEQUENCE [LARGE SCALE GENOMIC DNA]</scope>
    <source>
        <strain evidence="2 3">NPDC056472</strain>
    </source>
</reference>
<organism evidence="2 3">
    <name type="scientific">Streptomyces wedmorensis</name>
    <dbReference type="NCBI Taxonomy" id="43759"/>
    <lineage>
        <taxon>Bacteria</taxon>
        <taxon>Bacillati</taxon>
        <taxon>Actinomycetota</taxon>
        <taxon>Actinomycetes</taxon>
        <taxon>Kitasatosporales</taxon>
        <taxon>Streptomycetaceae</taxon>
        <taxon>Streptomyces</taxon>
    </lineage>
</organism>
<evidence type="ECO:0000313" key="2">
    <source>
        <dbReference type="EMBL" id="MFE5985276.1"/>
    </source>
</evidence>
<dbReference type="EMBL" id="JBHTRV010000046">
    <property type="protein sequence ID" value="MFE5985276.1"/>
    <property type="molecule type" value="Genomic_DNA"/>
</dbReference>
<proteinExistence type="predicted"/>
<evidence type="ECO:0000256" key="1">
    <source>
        <dbReference type="SAM" id="MobiDB-lite"/>
    </source>
</evidence>
<sequence>MGSGQWSAGKTAWRQRKPAETRTALPMIPRAIGRQEDHELPAVVFAGAVLPVLPVLPRRTRTPVGAA</sequence>
<keyword evidence="3" id="KW-1185">Reference proteome</keyword>
<dbReference type="RefSeq" id="WP_386258106.1">
    <property type="nucleotide sequence ID" value="NZ_JBHTRV010000046.1"/>
</dbReference>
<dbReference type="Proteomes" id="UP001600424">
    <property type="component" value="Unassembled WGS sequence"/>
</dbReference>
<name>A0ABW6J6A7_STRWE</name>
<comment type="caution">
    <text evidence="2">The sequence shown here is derived from an EMBL/GenBank/DDBJ whole genome shotgun (WGS) entry which is preliminary data.</text>
</comment>
<protein>
    <submittedName>
        <fullName evidence="2">Uncharacterized protein</fullName>
    </submittedName>
</protein>